<name>A0ABW4P2C5_9NOCA</name>
<comment type="caution">
    <text evidence="2">The sequence shown here is derived from an EMBL/GenBank/DDBJ whole genome shotgun (WGS) entry which is preliminary data.</text>
</comment>
<evidence type="ECO:0008006" key="4">
    <source>
        <dbReference type="Google" id="ProtNLM"/>
    </source>
</evidence>
<evidence type="ECO:0000313" key="2">
    <source>
        <dbReference type="EMBL" id="MFD1812642.1"/>
    </source>
</evidence>
<evidence type="ECO:0000256" key="1">
    <source>
        <dbReference type="SAM" id="SignalP"/>
    </source>
</evidence>
<dbReference type="EMBL" id="JBHUFB010000009">
    <property type="protein sequence ID" value="MFD1812642.1"/>
    <property type="molecule type" value="Genomic_DNA"/>
</dbReference>
<feature type="signal peptide" evidence="1">
    <location>
        <begin position="1"/>
        <end position="28"/>
    </location>
</feature>
<sequence>MKKNTLRALTVTGVAAAAVLGAAGTASADHVDKPKPSGPPWSVSHDGLTYCFEGYCESWDKLGNYVCTTGAPTAPVCDAVMIGVRLLPPLNIGDLVPHNIIH</sequence>
<keyword evidence="3" id="KW-1185">Reference proteome</keyword>
<feature type="chain" id="PRO_5045143613" description="Secreted protein" evidence="1">
    <location>
        <begin position="29"/>
        <end position="102"/>
    </location>
</feature>
<gene>
    <name evidence="2" type="ORF">ACFSJG_10485</name>
</gene>
<proteinExistence type="predicted"/>
<accession>A0ABW4P2C5</accession>
<protein>
    <recommendedName>
        <fullName evidence="4">Secreted protein</fullName>
    </recommendedName>
</protein>
<dbReference type="Proteomes" id="UP001597286">
    <property type="component" value="Unassembled WGS sequence"/>
</dbReference>
<organism evidence="2 3">
    <name type="scientific">Rhodococcus gannanensis</name>
    <dbReference type="NCBI Taxonomy" id="1960308"/>
    <lineage>
        <taxon>Bacteria</taxon>
        <taxon>Bacillati</taxon>
        <taxon>Actinomycetota</taxon>
        <taxon>Actinomycetes</taxon>
        <taxon>Mycobacteriales</taxon>
        <taxon>Nocardiaceae</taxon>
        <taxon>Rhodococcus</taxon>
    </lineage>
</organism>
<reference evidence="3" key="1">
    <citation type="journal article" date="2019" name="Int. J. Syst. Evol. Microbiol.">
        <title>The Global Catalogue of Microorganisms (GCM) 10K type strain sequencing project: providing services to taxonomists for standard genome sequencing and annotation.</title>
        <authorList>
            <consortium name="The Broad Institute Genomics Platform"/>
            <consortium name="The Broad Institute Genome Sequencing Center for Infectious Disease"/>
            <person name="Wu L."/>
            <person name="Ma J."/>
        </authorList>
    </citation>
    <scope>NUCLEOTIDE SEQUENCE [LARGE SCALE GENOMIC DNA]</scope>
    <source>
        <strain evidence="3">DT72</strain>
    </source>
</reference>
<dbReference type="RefSeq" id="WP_378485140.1">
    <property type="nucleotide sequence ID" value="NZ_JBHUFB010000009.1"/>
</dbReference>
<keyword evidence="1" id="KW-0732">Signal</keyword>
<evidence type="ECO:0000313" key="3">
    <source>
        <dbReference type="Proteomes" id="UP001597286"/>
    </source>
</evidence>